<feature type="region of interest" description="Disordered" evidence="2">
    <location>
        <begin position="93"/>
        <end position="116"/>
    </location>
</feature>
<dbReference type="AlphaFoldDB" id="D0LG45"/>
<dbReference type="InterPro" id="IPR005537">
    <property type="entry name" value="RAMP_III_fam"/>
</dbReference>
<organism evidence="4 5">
    <name type="scientific">Haliangium ochraceum (strain DSM 14365 / JCM 11303 / SMP-2)</name>
    <dbReference type="NCBI Taxonomy" id="502025"/>
    <lineage>
        <taxon>Bacteria</taxon>
        <taxon>Pseudomonadati</taxon>
        <taxon>Myxococcota</taxon>
        <taxon>Polyangia</taxon>
        <taxon>Haliangiales</taxon>
        <taxon>Kofleriaceae</taxon>
        <taxon>Haliangium</taxon>
    </lineage>
</organism>
<protein>
    <recommendedName>
        <fullName evidence="3">CRISPR type III-associated protein domain-containing protein</fullName>
    </recommendedName>
</protein>
<evidence type="ECO:0000313" key="5">
    <source>
        <dbReference type="Proteomes" id="UP000001880"/>
    </source>
</evidence>
<dbReference type="GO" id="GO:0051607">
    <property type="term" value="P:defense response to virus"/>
    <property type="evidence" value="ECO:0007669"/>
    <property type="project" value="UniProtKB-KW"/>
</dbReference>
<gene>
    <name evidence="4" type="ordered locus">Hoch_5588</name>
</gene>
<keyword evidence="1" id="KW-0051">Antiviral defense</keyword>
<dbReference type="PANTHER" id="PTHR35579">
    <property type="entry name" value="CRISPR SYSTEM CMS ENDORIBONUCLEASE CSM3"/>
    <property type="match status" value="1"/>
</dbReference>
<dbReference type="HOGENOM" id="CLU_838800_0_0_7"/>
<dbReference type="PANTHER" id="PTHR35579:SF6">
    <property type="entry name" value="DUF324 DOMAIN-CONTAINING PROTEIN"/>
    <property type="match status" value="1"/>
</dbReference>
<name>D0LG45_HALO1</name>
<dbReference type="RefSeq" id="WP_012830662.1">
    <property type="nucleotide sequence ID" value="NC_013440.1"/>
</dbReference>
<feature type="domain" description="CRISPR type III-associated protein" evidence="3">
    <location>
        <begin position="41"/>
        <end position="279"/>
    </location>
</feature>
<dbReference type="Proteomes" id="UP000001880">
    <property type="component" value="Chromosome"/>
</dbReference>
<evidence type="ECO:0000256" key="1">
    <source>
        <dbReference type="ARBA" id="ARBA00023118"/>
    </source>
</evidence>
<evidence type="ECO:0000259" key="3">
    <source>
        <dbReference type="Pfam" id="PF03787"/>
    </source>
</evidence>
<evidence type="ECO:0000313" key="4">
    <source>
        <dbReference type="EMBL" id="ACY18070.1"/>
    </source>
</evidence>
<dbReference type="KEGG" id="hoh:Hoch_5588"/>
<keyword evidence="5" id="KW-1185">Reference proteome</keyword>
<accession>D0LG45</accession>
<dbReference type="eggNOG" id="COG1337">
    <property type="taxonomic scope" value="Bacteria"/>
</dbReference>
<reference evidence="4 5" key="1">
    <citation type="journal article" date="2010" name="Stand. Genomic Sci.">
        <title>Complete genome sequence of Haliangium ochraceum type strain (SMP-2).</title>
        <authorList>
            <consortium name="US DOE Joint Genome Institute (JGI-PGF)"/>
            <person name="Ivanova N."/>
            <person name="Daum C."/>
            <person name="Lang E."/>
            <person name="Abt B."/>
            <person name="Kopitz M."/>
            <person name="Saunders E."/>
            <person name="Lapidus A."/>
            <person name="Lucas S."/>
            <person name="Glavina Del Rio T."/>
            <person name="Nolan M."/>
            <person name="Tice H."/>
            <person name="Copeland A."/>
            <person name="Cheng J.F."/>
            <person name="Chen F."/>
            <person name="Bruce D."/>
            <person name="Goodwin L."/>
            <person name="Pitluck S."/>
            <person name="Mavromatis K."/>
            <person name="Pati A."/>
            <person name="Mikhailova N."/>
            <person name="Chen A."/>
            <person name="Palaniappan K."/>
            <person name="Land M."/>
            <person name="Hauser L."/>
            <person name="Chang Y.J."/>
            <person name="Jeffries C.D."/>
            <person name="Detter J.C."/>
            <person name="Brettin T."/>
            <person name="Rohde M."/>
            <person name="Goker M."/>
            <person name="Bristow J."/>
            <person name="Markowitz V."/>
            <person name="Eisen J.A."/>
            <person name="Hugenholtz P."/>
            <person name="Kyrpides N.C."/>
            <person name="Klenk H.P."/>
        </authorList>
    </citation>
    <scope>NUCLEOTIDE SEQUENCE [LARGE SCALE GENOMIC DNA]</scope>
    <source>
        <strain evidence="5">DSM 14365 / CIP 107738 / JCM 11303 / AJ 13395 / SMP-2</strain>
    </source>
</reference>
<dbReference type="InterPro" id="IPR052216">
    <property type="entry name" value="CRISPR_Csm3_endoribonuclease"/>
</dbReference>
<dbReference type="Pfam" id="PF03787">
    <property type="entry name" value="RAMPs"/>
    <property type="match status" value="1"/>
</dbReference>
<evidence type="ECO:0000256" key="2">
    <source>
        <dbReference type="SAM" id="MobiDB-lite"/>
    </source>
</evidence>
<sequence>MTQHPGYAFVPFPDSVRRIRRNEAVWHRRYENTYAGFLHITLRTEQPVHVGTGRVVLSENRLIRHSAQVLGRPGIPGSTMKGVLRSRYEAITKSCAPSPPQRQRPMPSNSGPKRAAHLSRKALDLAVFRGSCSPNSACPACALLGVMSLRSRVTVRDFVAGPKSSFVIAQLHEQFEPRLHHVGKRRSLGQSDDKLHIEVTSLHGRKFAVGMGPVGDGARPQSVEAIPPETTLSGILSVFNVTDAELGGLLSALGRGPDRTARSALKVGAGKGRRFGRVRVTGVTCELRNYRGERVNDTLEIEQRWHDAFASSPDRFEDGEGALHMLHPGEC</sequence>
<dbReference type="STRING" id="502025.Hoch_5588"/>
<dbReference type="EMBL" id="CP001804">
    <property type="protein sequence ID" value="ACY18070.1"/>
    <property type="molecule type" value="Genomic_DNA"/>
</dbReference>
<proteinExistence type="predicted"/>